<evidence type="ECO:0000259" key="8">
    <source>
        <dbReference type="PROSITE" id="PS50011"/>
    </source>
</evidence>
<dbReference type="GO" id="GO:0005524">
    <property type="term" value="F:ATP binding"/>
    <property type="evidence" value="ECO:0007669"/>
    <property type="project" value="UniProtKB-UniRule"/>
</dbReference>
<dbReference type="GO" id="GO:0004674">
    <property type="term" value="F:protein serine/threonine kinase activity"/>
    <property type="evidence" value="ECO:0007669"/>
    <property type="project" value="TreeGrafter"/>
</dbReference>
<evidence type="ECO:0000256" key="7">
    <source>
        <dbReference type="SAM" id="Phobius"/>
    </source>
</evidence>
<keyword evidence="1" id="KW-0808">Transferase</keyword>
<dbReference type="PROSITE" id="PS00108">
    <property type="entry name" value="PROTEIN_KINASE_ST"/>
    <property type="match status" value="1"/>
</dbReference>
<dbReference type="Proteomes" id="UP000290244">
    <property type="component" value="Chromosome"/>
</dbReference>
<reference evidence="9 10" key="1">
    <citation type="submission" date="2018-12" db="EMBL/GenBank/DDBJ databases">
        <title>Complete genome of Litorilituus sediminis.</title>
        <authorList>
            <person name="Liu A."/>
            <person name="Rong J."/>
        </authorList>
    </citation>
    <scope>NUCLEOTIDE SEQUENCE [LARGE SCALE GENOMIC DNA]</scope>
    <source>
        <strain evidence="9 10">JCM 17549</strain>
    </source>
</reference>
<protein>
    <submittedName>
        <fullName evidence="9">Serine/threonine-protein kinase</fullName>
    </submittedName>
</protein>
<dbReference type="PROSITE" id="PS50005">
    <property type="entry name" value="TPR"/>
    <property type="match status" value="3"/>
</dbReference>
<evidence type="ECO:0000256" key="5">
    <source>
        <dbReference type="PROSITE-ProRule" id="PRU00339"/>
    </source>
</evidence>
<dbReference type="EMBL" id="CP034759">
    <property type="protein sequence ID" value="QBG36863.1"/>
    <property type="molecule type" value="Genomic_DNA"/>
</dbReference>
<dbReference type="CDD" id="cd14014">
    <property type="entry name" value="STKc_PknB_like"/>
    <property type="match status" value="1"/>
</dbReference>
<dbReference type="InterPro" id="IPR000719">
    <property type="entry name" value="Prot_kinase_dom"/>
</dbReference>
<evidence type="ECO:0000256" key="4">
    <source>
        <dbReference type="ARBA" id="ARBA00022840"/>
    </source>
</evidence>
<dbReference type="InterPro" id="IPR011990">
    <property type="entry name" value="TPR-like_helical_dom_sf"/>
</dbReference>
<feature type="repeat" description="TPR" evidence="5">
    <location>
        <begin position="587"/>
        <end position="620"/>
    </location>
</feature>
<keyword evidence="7" id="KW-1133">Transmembrane helix</keyword>
<dbReference type="SMART" id="SM00028">
    <property type="entry name" value="TPR"/>
    <property type="match status" value="6"/>
</dbReference>
<dbReference type="KEGG" id="lsd:EMK97_14600"/>
<dbReference type="PANTHER" id="PTHR43289:SF6">
    <property type="entry name" value="SERINE_THREONINE-PROTEIN KINASE NEKL-3"/>
    <property type="match status" value="1"/>
</dbReference>
<dbReference type="PROSITE" id="PS00107">
    <property type="entry name" value="PROTEIN_KINASE_ATP"/>
    <property type="match status" value="1"/>
</dbReference>
<feature type="domain" description="Protein kinase" evidence="8">
    <location>
        <begin position="8"/>
        <end position="268"/>
    </location>
</feature>
<keyword evidence="7" id="KW-0812">Transmembrane</keyword>
<sequence length="856" mass="95880">MVNMQGQYSKIRLLGEGGMGKVYLAQDNKLERQVAIKELTALSGEQSLEHALAEARILARLSHANIIQIYNVYEQNNQAALVMEYFHSQSLSQYQKENQLSMVEKLELLRQLTSGLKAAHQHGIIHCDLKPSNILINKQGQLKIADFGIARLAGQEQGIESDSSAGYGCLFYMSPEHIARQALDYRTDIFSLGIIAYQLLVGSHPFGQGSANQVAERICQQVPEHAKNLLCDAPAALTDLLMAMLVKPVAKRTLTAAEIENRLGHILMQWQQNLDSEQATLPLPEPITKKQHGFSAIKLFSGACLLCLLVLFAFYFVSQDESDNKHVAILKPRLIENSAMPAAQQALVLSTVEDAMRQAVINTKNMYLISQREVMATTALLGDNLAKLKQALGASDLITTSLECDTNRCNVRFARLTSRPNNAEHLSVSAENHWFLLIEKFSVMYSASQGQFAALFAKELAVNKAGLLQKPIKESDYQRYINLYHEIKEQRQYNEHSLSKLAELLTRSPYLYAAYALYRDTALDLYLDSRDKKYLQQLDSLLQNAPPEYRYSVYEAIDRFWLASDLGQMDVAQQQITEAKHRGADALLILEQQAYMHFSSGHYDKAAQAYTDAYKLRPSLSLLYNSAFSYWRMGALSEAEKTIESLLKQYPNNIKGKRLQANIWLLQGQLASAIAAYQAIVNINPQSSDLTNLALAYALNKQYKKSLEFAQKALAKAPKHPFNLLNLADIEMMMGDKQLAKSHYQQVVSLLVGKNEVKYLTNLAQAYAQLGQADLAIATINKAQELTSDNGEVSYASALVYSLLNEKSSAIHHVKVALKNNVGAVWYNLPWFDALCREAQFKKLMDSHANTGRCNN</sequence>
<dbReference type="InterPro" id="IPR011009">
    <property type="entry name" value="Kinase-like_dom_sf"/>
</dbReference>
<keyword evidence="5" id="KW-0802">TPR repeat</keyword>
<evidence type="ECO:0000256" key="1">
    <source>
        <dbReference type="ARBA" id="ARBA00022679"/>
    </source>
</evidence>
<dbReference type="Pfam" id="PF13174">
    <property type="entry name" value="TPR_6"/>
    <property type="match status" value="1"/>
</dbReference>
<dbReference type="SUPFAM" id="SSF56112">
    <property type="entry name" value="Protein kinase-like (PK-like)"/>
    <property type="match status" value="1"/>
</dbReference>
<evidence type="ECO:0000256" key="2">
    <source>
        <dbReference type="ARBA" id="ARBA00022741"/>
    </source>
</evidence>
<name>A0A4P6P5U3_9GAMM</name>
<dbReference type="Gene3D" id="1.10.510.10">
    <property type="entry name" value="Transferase(Phosphotransferase) domain 1"/>
    <property type="match status" value="1"/>
</dbReference>
<feature type="transmembrane region" description="Helical" evidence="7">
    <location>
        <begin position="299"/>
        <end position="317"/>
    </location>
</feature>
<dbReference type="AlphaFoldDB" id="A0A4P6P5U3"/>
<organism evidence="9 10">
    <name type="scientific">Litorilituus sediminis</name>
    <dbReference type="NCBI Taxonomy" id="718192"/>
    <lineage>
        <taxon>Bacteria</taxon>
        <taxon>Pseudomonadati</taxon>
        <taxon>Pseudomonadota</taxon>
        <taxon>Gammaproteobacteria</taxon>
        <taxon>Alteromonadales</taxon>
        <taxon>Colwelliaceae</taxon>
        <taxon>Litorilituus</taxon>
    </lineage>
</organism>
<proteinExistence type="predicted"/>
<evidence type="ECO:0000256" key="3">
    <source>
        <dbReference type="ARBA" id="ARBA00022777"/>
    </source>
</evidence>
<gene>
    <name evidence="9" type="ORF">EMK97_14600</name>
</gene>
<dbReference type="InterPro" id="IPR017441">
    <property type="entry name" value="Protein_kinase_ATP_BS"/>
</dbReference>
<evidence type="ECO:0000313" key="10">
    <source>
        <dbReference type="Proteomes" id="UP000290244"/>
    </source>
</evidence>
<accession>A0A4P6P5U3</accession>
<dbReference type="Pfam" id="PF00069">
    <property type="entry name" value="Pkinase"/>
    <property type="match status" value="1"/>
</dbReference>
<dbReference type="SMART" id="SM00220">
    <property type="entry name" value="S_TKc"/>
    <property type="match status" value="1"/>
</dbReference>
<dbReference type="Pfam" id="PF13181">
    <property type="entry name" value="TPR_8"/>
    <property type="match status" value="1"/>
</dbReference>
<feature type="repeat" description="TPR" evidence="5">
    <location>
        <begin position="687"/>
        <end position="720"/>
    </location>
</feature>
<dbReference type="OrthoDB" id="9801841at2"/>
<keyword evidence="4 6" id="KW-0067">ATP-binding</keyword>
<dbReference type="PROSITE" id="PS50011">
    <property type="entry name" value="PROTEIN_KINASE_DOM"/>
    <property type="match status" value="1"/>
</dbReference>
<dbReference type="Gene3D" id="1.25.40.10">
    <property type="entry name" value="Tetratricopeptide repeat domain"/>
    <property type="match status" value="3"/>
</dbReference>
<feature type="repeat" description="TPR" evidence="5">
    <location>
        <begin position="757"/>
        <end position="790"/>
    </location>
</feature>
<dbReference type="PANTHER" id="PTHR43289">
    <property type="entry name" value="MITOGEN-ACTIVATED PROTEIN KINASE KINASE KINASE 20-RELATED"/>
    <property type="match status" value="1"/>
</dbReference>
<keyword evidence="2 6" id="KW-0547">Nucleotide-binding</keyword>
<dbReference type="RefSeq" id="WP_130603420.1">
    <property type="nucleotide sequence ID" value="NZ_CP034759.1"/>
</dbReference>
<dbReference type="Pfam" id="PF14559">
    <property type="entry name" value="TPR_19"/>
    <property type="match status" value="1"/>
</dbReference>
<evidence type="ECO:0000313" key="9">
    <source>
        <dbReference type="EMBL" id="QBG36863.1"/>
    </source>
</evidence>
<keyword evidence="7" id="KW-0472">Membrane</keyword>
<keyword evidence="10" id="KW-1185">Reference proteome</keyword>
<feature type="binding site" evidence="6">
    <location>
        <position position="37"/>
    </location>
    <ligand>
        <name>ATP</name>
        <dbReference type="ChEBI" id="CHEBI:30616"/>
    </ligand>
</feature>
<keyword evidence="3 9" id="KW-0418">Kinase</keyword>
<dbReference type="InterPro" id="IPR008271">
    <property type="entry name" value="Ser/Thr_kinase_AS"/>
</dbReference>
<dbReference type="SUPFAM" id="SSF48452">
    <property type="entry name" value="TPR-like"/>
    <property type="match status" value="2"/>
</dbReference>
<dbReference type="InterPro" id="IPR019734">
    <property type="entry name" value="TPR_rpt"/>
</dbReference>
<evidence type="ECO:0000256" key="6">
    <source>
        <dbReference type="PROSITE-ProRule" id="PRU10141"/>
    </source>
</evidence>